<accession>A0A7X6GX61</accession>
<dbReference type="GO" id="GO:0005829">
    <property type="term" value="C:cytosol"/>
    <property type="evidence" value="ECO:0007669"/>
    <property type="project" value="TreeGrafter"/>
</dbReference>
<dbReference type="RefSeq" id="WP_168621580.1">
    <property type="nucleotide sequence ID" value="NZ_JAAZQQ010000001.1"/>
</dbReference>
<dbReference type="Gene3D" id="3.40.50.300">
    <property type="entry name" value="P-loop containing nucleotide triphosphate hydrolases"/>
    <property type="match status" value="1"/>
</dbReference>
<dbReference type="InterPro" id="IPR050625">
    <property type="entry name" value="ParA/MinD_ATPase"/>
</dbReference>
<dbReference type="Gene3D" id="3.40.50.2300">
    <property type="match status" value="1"/>
</dbReference>
<reference evidence="3 4" key="1">
    <citation type="submission" date="2020-04" db="EMBL/GenBank/DDBJ databases">
        <authorList>
            <person name="Yoon J."/>
        </authorList>
    </citation>
    <scope>NUCLEOTIDE SEQUENCE [LARGE SCALE GENOMIC DNA]</scope>
    <source>
        <strain evidence="3 4">KMU-115</strain>
    </source>
</reference>
<dbReference type="EMBL" id="JAAZQQ010000001">
    <property type="protein sequence ID" value="NKX43193.1"/>
    <property type="molecule type" value="Genomic_DNA"/>
</dbReference>
<protein>
    <recommendedName>
        <fullName evidence="5">Pilus assembly protein CpaE</fullName>
    </recommendedName>
</protein>
<dbReference type="AlphaFoldDB" id="A0A7X6GX61"/>
<keyword evidence="1" id="KW-0547">Nucleotide-binding</keyword>
<name>A0A7X6GX61_9RHOB</name>
<evidence type="ECO:0000313" key="4">
    <source>
        <dbReference type="Proteomes" id="UP000526408"/>
    </source>
</evidence>
<evidence type="ECO:0008006" key="5">
    <source>
        <dbReference type="Google" id="ProtNLM"/>
    </source>
</evidence>
<dbReference type="InterPro" id="IPR027417">
    <property type="entry name" value="P-loop_NTPase"/>
</dbReference>
<dbReference type="GO" id="GO:0005524">
    <property type="term" value="F:ATP binding"/>
    <property type="evidence" value="ECO:0007669"/>
    <property type="project" value="UniProtKB-KW"/>
</dbReference>
<comment type="caution">
    <text evidence="3">The sequence shown here is derived from an EMBL/GenBank/DDBJ whole genome shotgun (WGS) entry which is preliminary data.</text>
</comment>
<dbReference type="GO" id="GO:0051782">
    <property type="term" value="P:negative regulation of cell division"/>
    <property type="evidence" value="ECO:0007669"/>
    <property type="project" value="TreeGrafter"/>
</dbReference>
<sequence length="427" mass="47477">MTDTTTTTSGIETEMARMARRWNGVRLPPFEVLAMAMTDSLIDLLRDAQKHPACGRMTWRYQRRRLNHISQQFIEDNAPDILLIEVDLSPEALVDRLTELSLVLDQRTRVILMNAQDRPDPRLMRDVFKLGVSEFLFPPFSEQDVVEAIRSVSADIGEVRQGRLTAFLGVRGGVGSSSIAQNTAVAVSRFSDSEVILADLDQQNGTVALNFDEFDSYTLTDVVRRRSPIDDVLMERLFVSVNERLKLLLVEPSFENSPHLAAPALKSVINLADKRGRHLFFDMPSVWDSRTRKTLAQADHVVISAEPTLGCLLSAQKAFESLRSVLGASRDVTLVLNKCGMHRGNTVPDRAFMDVLGLEPAQVFKVPADADLFTRAQFSGSSIVQLKEGCASAQALIAIAGRINGGLAYGKALPLHLRLAEKLRHWW</sequence>
<dbReference type="Proteomes" id="UP000526408">
    <property type="component" value="Unassembled WGS sequence"/>
</dbReference>
<dbReference type="PANTHER" id="PTHR43384:SF6">
    <property type="entry name" value="SEPTUM SITE-DETERMINING PROTEIN MIND HOMOLOG, CHLOROPLASTIC"/>
    <property type="match status" value="1"/>
</dbReference>
<dbReference type="SUPFAM" id="SSF52540">
    <property type="entry name" value="P-loop containing nucleoside triphosphate hydrolases"/>
    <property type="match status" value="1"/>
</dbReference>
<proteinExistence type="predicted"/>
<keyword evidence="4" id="KW-1185">Reference proteome</keyword>
<dbReference type="GO" id="GO:0016887">
    <property type="term" value="F:ATP hydrolysis activity"/>
    <property type="evidence" value="ECO:0007669"/>
    <property type="project" value="TreeGrafter"/>
</dbReference>
<gene>
    <name evidence="3" type="ORF">HCU73_01200</name>
</gene>
<dbReference type="PANTHER" id="PTHR43384">
    <property type="entry name" value="SEPTUM SITE-DETERMINING PROTEIN MIND HOMOLOG, CHLOROPLASTIC-RELATED"/>
    <property type="match status" value="1"/>
</dbReference>
<keyword evidence="2" id="KW-0067">ATP-binding</keyword>
<evidence type="ECO:0000256" key="2">
    <source>
        <dbReference type="ARBA" id="ARBA00022840"/>
    </source>
</evidence>
<organism evidence="3 4">
    <name type="scientific">Roseicyclus persicicus</name>
    <dbReference type="NCBI Taxonomy" id="2650661"/>
    <lineage>
        <taxon>Bacteria</taxon>
        <taxon>Pseudomonadati</taxon>
        <taxon>Pseudomonadota</taxon>
        <taxon>Alphaproteobacteria</taxon>
        <taxon>Rhodobacterales</taxon>
        <taxon>Roseobacteraceae</taxon>
        <taxon>Roseicyclus</taxon>
    </lineage>
</organism>
<evidence type="ECO:0000313" key="3">
    <source>
        <dbReference type="EMBL" id="NKX43193.1"/>
    </source>
</evidence>
<evidence type="ECO:0000256" key="1">
    <source>
        <dbReference type="ARBA" id="ARBA00022741"/>
    </source>
</evidence>
<dbReference type="GO" id="GO:0009898">
    <property type="term" value="C:cytoplasmic side of plasma membrane"/>
    <property type="evidence" value="ECO:0007669"/>
    <property type="project" value="TreeGrafter"/>
</dbReference>